<sequence length="146" mass="16201">SYKVNTEDFMSTDITVLPRDAGFEDVLKVITASDDYEYPVVENAESGILVGTVGRSQLVHFLETHESQGPPDSGDKKALSAGTLSDTCSIEPVTFQLSTWTSLHQAHHLFELLNLQQAFVTKFGRIVGRVTRKEMRKTIEDLANSK</sequence>
<evidence type="ECO:0000259" key="6">
    <source>
        <dbReference type="PROSITE" id="PS51371"/>
    </source>
</evidence>
<evidence type="ECO:0000313" key="8">
    <source>
        <dbReference type="Proteomes" id="UP000812440"/>
    </source>
</evidence>
<keyword evidence="2" id="KW-0406">Ion transport</keyword>
<dbReference type="OrthoDB" id="4564at2759"/>
<organism evidence="7 8">
    <name type="scientific">Hymenochirus boettgeri</name>
    <name type="common">Congo dwarf clawed frog</name>
    <dbReference type="NCBI Taxonomy" id="247094"/>
    <lineage>
        <taxon>Eukaryota</taxon>
        <taxon>Metazoa</taxon>
        <taxon>Chordata</taxon>
        <taxon>Craniata</taxon>
        <taxon>Vertebrata</taxon>
        <taxon>Euteleostomi</taxon>
        <taxon>Amphibia</taxon>
        <taxon>Batrachia</taxon>
        <taxon>Anura</taxon>
        <taxon>Pipoidea</taxon>
        <taxon>Pipidae</taxon>
        <taxon>Pipinae</taxon>
        <taxon>Hymenochirus</taxon>
    </lineage>
</organism>
<evidence type="ECO:0000256" key="1">
    <source>
        <dbReference type="ARBA" id="ARBA00022448"/>
    </source>
</evidence>
<keyword evidence="4" id="KW-0868">Chloride</keyword>
<evidence type="ECO:0000256" key="3">
    <source>
        <dbReference type="ARBA" id="ARBA00023173"/>
    </source>
</evidence>
<dbReference type="Proteomes" id="UP000812440">
    <property type="component" value="Unassembled WGS sequence"/>
</dbReference>
<comment type="caution">
    <text evidence="7">The sequence shown here is derived from an EMBL/GenBank/DDBJ whole genome shotgun (WGS) entry which is preliminary data.</text>
</comment>
<dbReference type="EMBL" id="JAACNH010002005">
    <property type="protein sequence ID" value="KAG8429917.1"/>
    <property type="molecule type" value="Genomic_DNA"/>
</dbReference>
<keyword evidence="1" id="KW-0813">Transport</keyword>
<evidence type="ECO:0000313" key="7">
    <source>
        <dbReference type="EMBL" id="KAG8429917.1"/>
    </source>
</evidence>
<dbReference type="GO" id="GO:0005886">
    <property type="term" value="C:plasma membrane"/>
    <property type="evidence" value="ECO:0007669"/>
    <property type="project" value="TreeGrafter"/>
</dbReference>
<dbReference type="SUPFAM" id="SSF54631">
    <property type="entry name" value="CBS-domain pair"/>
    <property type="match status" value="1"/>
</dbReference>
<feature type="non-terminal residue" evidence="7">
    <location>
        <position position="1"/>
    </location>
</feature>
<dbReference type="InterPro" id="IPR046342">
    <property type="entry name" value="CBS_dom_sf"/>
</dbReference>
<feature type="domain" description="CBS" evidence="6">
    <location>
        <begin position="10"/>
        <end position="73"/>
    </location>
</feature>
<keyword evidence="3" id="KW-0869">Chloride channel</keyword>
<keyword evidence="8" id="KW-1185">Reference proteome</keyword>
<dbReference type="Gene3D" id="3.10.580.10">
    <property type="entry name" value="CBS-domain"/>
    <property type="match status" value="1"/>
</dbReference>
<dbReference type="PROSITE" id="PS51371">
    <property type="entry name" value="CBS"/>
    <property type="match status" value="1"/>
</dbReference>
<keyword evidence="5" id="KW-0129">CBS domain</keyword>
<keyword evidence="3" id="KW-0407">Ion channel</keyword>
<gene>
    <name evidence="7" type="ORF">GDO86_018819</name>
</gene>
<dbReference type="GO" id="GO:0034707">
    <property type="term" value="C:chloride channel complex"/>
    <property type="evidence" value="ECO:0007669"/>
    <property type="project" value="UniProtKB-KW"/>
</dbReference>
<protein>
    <recommendedName>
        <fullName evidence="6">CBS domain-containing protein</fullName>
    </recommendedName>
</protein>
<name>A0A8T2IDY5_9PIPI</name>
<evidence type="ECO:0000256" key="4">
    <source>
        <dbReference type="ARBA" id="ARBA00023214"/>
    </source>
</evidence>
<dbReference type="AlphaFoldDB" id="A0A8T2IDY5"/>
<dbReference type="InterPro" id="IPR050970">
    <property type="entry name" value="Cl_channel_volt-gated"/>
</dbReference>
<evidence type="ECO:0000256" key="5">
    <source>
        <dbReference type="PROSITE-ProRule" id="PRU00703"/>
    </source>
</evidence>
<proteinExistence type="predicted"/>
<dbReference type="FunFam" id="3.10.580.10:FF:000028">
    <property type="entry name" value="Chloride channel protein"/>
    <property type="match status" value="1"/>
</dbReference>
<dbReference type="PANTHER" id="PTHR45720:SF3">
    <property type="entry name" value="CHLORIDE CHANNEL PROTEIN CLC-KB"/>
    <property type="match status" value="1"/>
</dbReference>
<accession>A0A8T2IDY5</accession>
<reference evidence="7" key="1">
    <citation type="thesis" date="2020" institute="ProQuest LLC" country="789 East Eisenhower Parkway, Ann Arbor, MI, USA">
        <title>Comparative Genomics and Chromosome Evolution.</title>
        <authorList>
            <person name="Mudd A.B."/>
        </authorList>
    </citation>
    <scope>NUCLEOTIDE SEQUENCE</scope>
    <source>
        <strain evidence="7">Female2</strain>
        <tissue evidence="7">Blood</tissue>
    </source>
</reference>
<dbReference type="GO" id="GO:0005247">
    <property type="term" value="F:voltage-gated chloride channel activity"/>
    <property type="evidence" value="ECO:0007669"/>
    <property type="project" value="TreeGrafter"/>
</dbReference>
<dbReference type="InterPro" id="IPR000644">
    <property type="entry name" value="CBS_dom"/>
</dbReference>
<dbReference type="Pfam" id="PF00571">
    <property type="entry name" value="CBS"/>
    <property type="match status" value="1"/>
</dbReference>
<dbReference type="CDD" id="cd04591">
    <property type="entry name" value="CBS_pair_voltage-gated_CLC_euk_bac"/>
    <property type="match status" value="1"/>
</dbReference>
<dbReference type="PANTHER" id="PTHR45720">
    <property type="entry name" value="CHLORIDE CHANNEL PROTEIN 2"/>
    <property type="match status" value="1"/>
</dbReference>
<evidence type="ECO:0000256" key="2">
    <source>
        <dbReference type="ARBA" id="ARBA00023065"/>
    </source>
</evidence>